<dbReference type="EMBL" id="CP022579">
    <property type="protein sequence ID" value="QEL66567.1"/>
    <property type="molecule type" value="Genomic_DNA"/>
</dbReference>
<dbReference type="AlphaFoldDB" id="A0A5C1EEJ3"/>
<protein>
    <recommendedName>
        <fullName evidence="3">Molecular chaperone</fullName>
    </recommendedName>
</protein>
<dbReference type="RefSeq" id="WP_149426354.1">
    <property type="nucleotide sequence ID" value="NZ_CP022579.1"/>
</dbReference>
<sequence length="534" mass="58798">MTSALSYPAATPPTPPAIPHLEAGLAYLARLPLANPIEARNALSLLLDSLRLHPLPPVDYLLLLEQTRLVCSYVQEETARTFTERAVPLGDRENAAFVRVVEDWRRLAGAYAHCAQLVPREEPFPPEQLALILQRCLHCIAHALYDHYRARREAGAGLWLDLHGYYASAEEWGVANLPVEDPLNPGSGSTQAAATYVEALLLDLATPYALDLKALRFVRRLASRWAPLVQLLPVDAATPPRFAVNLLDDAGLHPVAATNQADLRRLETGSLTAQLQHTQAQLAHREHPAQLGLGEDMAADRCAHLVGQLSRPWSLTAAPRRYRRWAGSGTARVCSGVEAIYHFLHGRPFAQPTTIYSRESFERLYVFRHQVDPATDLEIVHAHQTQAVETWQVINQSATGFRLGRSRAGLRLTHNQLVAVIPPDGSQCLLGRATWLMEDREGGVVLGIAILPGLPLAAAVRPDLAGGKDEAYHPAFLLPGMPTVGQEASLVIPRGWYVNGRQLEVVSDGHRRVRLTRRLEQGVDFERVSFVPAG</sequence>
<dbReference type="KEGG" id="otr:OTERR_30910"/>
<evidence type="ECO:0000313" key="1">
    <source>
        <dbReference type="EMBL" id="QEL66567.1"/>
    </source>
</evidence>
<reference evidence="1 2" key="1">
    <citation type="submission" date="2017-07" db="EMBL/GenBank/DDBJ databases">
        <title>Complete genome sequence of Oryzomicrobium terrae TPP412.</title>
        <authorList>
            <person name="Chiu L.-W."/>
            <person name="Lo K.-J."/>
            <person name="Tsai Y.-M."/>
            <person name="Lin S.-S."/>
            <person name="Kuo C.-H."/>
            <person name="Liu C.-T."/>
        </authorList>
    </citation>
    <scope>NUCLEOTIDE SEQUENCE [LARGE SCALE GENOMIC DNA]</scope>
    <source>
        <strain evidence="1 2">TPP412</strain>
    </source>
</reference>
<keyword evidence="2" id="KW-1185">Reference proteome</keyword>
<gene>
    <name evidence="1" type="ORF">OTERR_30910</name>
</gene>
<evidence type="ECO:0008006" key="3">
    <source>
        <dbReference type="Google" id="ProtNLM"/>
    </source>
</evidence>
<evidence type="ECO:0000313" key="2">
    <source>
        <dbReference type="Proteomes" id="UP000323671"/>
    </source>
</evidence>
<dbReference type="Proteomes" id="UP000323671">
    <property type="component" value="Chromosome"/>
</dbReference>
<proteinExistence type="predicted"/>
<organism evidence="1 2">
    <name type="scientific">Oryzomicrobium terrae</name>
    <dbReference type="NCBI Taxonomy" id="1735038"/>
    <lineage>
        <taxon>Bacteria</taxon>
        <taxon>Pseudomonadati</taxon>
        <taxon>Pseudomonadota</taxon>
        <taxon>Betaproteobacteria</taxon>
        <taxon>Rhodocyclales</taxon>
        <taxon>Rhodocyclaceae</taxon>
        <taxon>Oryzomicrobium</taxon>
    </lineage>
</organism>
<accession>A0A5C1EEJ3</accession>
<name>A0A5C1EEJ3_9RHOO</name>